<evidence type="ECO:0000256" key="5">
    <source>
        <dbReference type="ARBA" id="ARBA00023136"/>
    </source>
</evidence>
<dbReference type="SMART" id="SM00849">
    <property type="entry name" value="Lactamase_B"/>
    <property type="match status" value="1"/>
</dbReference>
<reference evidence="8 9" key="1">
    <citation type="submission" date="2016-12" db="EMBL/GenBank/DDBJ databases">
        <title>The whole genome sequencing and assembly of Lactobacillus alimentarius DSM 20249T strain.</title>
        <authorList>
            <person name="Lee Y.-J."/>
            <person name="Yi H."/>
            <person name="Bahn Y.-S."/>
            <person name="Kim J.F."/>
            <person name="Lee D.-W."/>
        </authorList>
    </citation>
    <scope>NUCLEOTIDE SEQUENCE [LARGE SCALE GENOMIC DNA]</scope>
    <source>
        <strain evidence="8 9">DSM 20249</strain>
    </source>
</reference>
<gene>
    <name evidence="8" type="ORF">LA20249_01840</name>
</gene>
<dbReference type="SUPFAM" id="SSF56281">
    <property type="entry name" value="Metallo-hydrolase/oxidoreductase"/>
    <property type="match status" value="1"/>
</dbReference>
<feature type="transmembrane region" description="Helical" evidence="6">
    <location>
        <begin position="213"/>
        <end position="236"/>
    </location>
</feature>
<feature type="transmembrane region" description="Helical" evidence="6">
    <location>
        <begin position="414"/>
        <end position="438"/>
    </location>
</feature>
<keyword evidence="3 6" id="KW-0812">Transmembrane</keyword>
<dbReference type="EMBL" id="CP018867">
    <property type="protein sequence ID" value="AUI71015.1"/>
    <property type="molecule type" value="Genomic_DNA"/>
</dbReference>
<feature type="transmembrane region" description="Helical" evidence="6">
    <location>
        <begin position="450"/>
        <end position="469"/>
    </location>
</feature>
<evidence type="ECO:0000256" key="6">
    <source>
        <dbReference type="SAM" id="Phobius"/>
    </source>
</evidence>
<organism evidence="8 9">
    <name type="scientific">Companilactobacillus alimentarius DSM 20249</name>
    <dbReference type="NCBI Taxonomy" id="1423720"/>
    <lineage>
        <taxon>Bacteria</taxon>
        <taxon>Bacillati</taxon>
        <taxon>Bacillota</taxon>
        <taxon>Bacilli</taxon>
        <taxon>Lactobacillales</taxon>
        <taxon>Lactobacillaceae</taxon>
        <taxon>Companilactobacillus</taxon>
    </lineage>
</organism>
<comment type="subcellular location">
    <subcellularLocation>
        <location evidence="1">Cell membrane</location>
        <topology evidence="1">Multi-pass membrane protein</topology>
    </subcellularLocation>
</comment>
<evidence type="ECO:0000256" key="4">
    <source>
        <dbReference type="ARBA" id="ARBA00022989"/>
    </source>
</evidence>
<dbReference type="PANTHER" id="PTHR30619:SF7">
    <property type="entry name" value="BETA-LACTAMASE DOMAIN PROTEIN"/>
    <property type="match status" value="1"/>
</dbReference>
<proteinExistence type="predicted"/>
<evidence type="ECO:0000256" key="2">
    <source>
        <dbReference type="ARBA" id="ARBA00022475"/>
    </source>
</evidence>
<dbReference type="KEGG" id="lali:LA20249_01840"/>
<evidence type="ECO:0000256" key="3">
    <source>
        <dbReference type="ARBA" id="ARBA00022692"/>
    </source>
</evidence>
<feature type="transmembrane region" description="Helical" evidence="6">
    <location>
        <begin position="300"/>
        <end position="331"/>
    </location>
</feature>
<dbReference type="InterPro" id="IPR035681">
    <property type="entry name" value="ComA-like_MBL"/>
</dbReference>
<dbReference type="InterPro" id="IPR052159">
    <property type="entry name" value="Competence_DNA_uptake"/>
</dbReference>
<dbReference type="InterPro" id="IPR004797">
    <property type="entry name" value="Competence_ComEC/Rec2"/>
</dbReference>
<dbReference type="AlphaFoldDB" id="A0A2K9HJR1"/>
<dbReference type="InterPro" id="IPR004477">
    <property type="entry name" value="ComEC_N"/>
</dbReference>
<dbReference type="GO" id="GO:0005886">
    <property type="term" value="C:plasma membrane"/>
    <property type="evidence" value="ECO:0007669"/>
    <property type="project" value="UniProtKB-SubCell"/>
</dbReference>
<feature type="domain" description="Metallo-beta-lactamase" evidence="7">
    <location>
        <begin position="479"/>
        <end position="685"/>
    </location>
</feature>
<dbReference type="Gene3D" id="3.60.15.10">
    <property type="entry name" value="Ribonuclease Z/Hydroxyacylglutathione hydrolase-like"/>
    <property type="match status" value="1"/>
</dbReference>
<keyword evidence="5 6" id="KW-0472">Membrane</keyword>
<dbReference type="NCBIfam" id="TIGR00360">
    <property type="entry name" value="ComEC_N-term"/>
    <property type="match status" value="1"/>
</dbReference>
<keyword evidence="2" id="KW-1003">Cell membrane</keyword>
<evidence type="ECO:0000259" key="7">
    <source>
        <dbReference type="SMART" id="SM00849"/>
    </source>
</evidence>
<evidence type="ECO:0000313" key="8">
    <source>
        <dbReference type="EMBL" id="AUI71015.1"/>
    </source>
</evidence>
<accession>A0A2K9HJR1</accession>
<feature type="transmembrane region" description="Helical" evidence="6">
    <location>
        <begin position="364"/>
        <end position="394"/>
    </location>
</feature>
<dbReference type="InterPro" id="IPR036866">
    <property type="entry name" value="RibonucZ/Hydroxyglut_hydro"/>
</dbReference>
<dbReference type="GO" id="GO:0030420">
    <property type="term" value="P:establishment of competence for transformation"/>
    <property type="evidence" value="ECO:0007669"/>
    <property type="project" value="InterPro"/>
</dbReference>
<dbReference type="Pfam" id="PF00753">
    <property type="entry name" value="Lactamase_B"/>
    <property type="match status" value="1"/>
</dbReference>
<dbReference type="Proteomes" id="UP000234653">
    <property type="component" value="Chromosome"/>
</dbReference>
<dbReference type="STRING" id="1423720.FC67_GL001642"/>
<dbReference type="CDD" id="cd07731">
    <property type="entry name" value="ComA-like_MBL-fold"/>
    <property type="match status" value="1"/>
</dbReference>
<feature type="transmembrane region" description="Helical" evidence="6">
    <location>
        <begin position="6"/>
        <end position="30"/>
    </location>
</feature>
<evidence type="ECO:0000256" key="1">
    <source>
        <dbReference type="ARBA" id="ARBA00004651"/>
    </source>
</evidence>
<dbReference type="Pfam" id="PF03772">
    <property type="entry name" value="Competence"/>
    <property type="match status" value="1"/>
</dbReference>
<name>A0A2K9HJR1_9LACO</name>
<evidence type="ECO:0000313" key="9">
    <source>
        <dbReference type="Proteomes" id="UP000234653"/>
    </source>
</evidence>
<dbReference type="InterPro" id="IPR001279">
    <property type="entry name" value="Metallo-B-lactamas"/>
</dbReference>
<dbReference type="NCBIfam" id="TIGR00361">
    <property type="entry name" value="ComEC_Rec2"/>
    <property type="match status" value="1"/>
</dbReference>
<keyword evidence="9" id="KW-1185">Reference proteome</keyword>
<keyword evidence="4 6" id="KW-1133">Transmembrane helix</keyword>
<sequence length="745" mass="86390">MIFPALAIILLITIYFQTKWFTIFLIILMIRISLLKNWQLDLLVISLILIFAIRCQTLKVVPDMPQITTGLISPDKVNINGDILSGEMETTSQSVKFIYRIKTQTEQKRWQNLERMVSVQPVIKEIKPVTKPRNIGEFNYAKYLANKNINYNVQIDRFKSIKEFEPQKIEDRINVLRIHIIKYLAKLPKWLRIHAQSLIVGYTGSDNKDFLKILSALGIIHLFSLSGLHVLIILTILRKLTSFFRIPVEWVDFLMLFILPMYGILVGSKSGIWRAIVLTLVSIILKKLRISLSRLDIFSITMIICLFIYPFGIIEMGGQLSFLLAFAILYLYKGSNFFQMTFKMNLVSLPIICFYTYQINWLTLLVNLIFIPFFSYVILPITLISSLTVNWHFWSIINSTFEKMYVTLDFFANNSFFVLITGKFPSWLVIVLLIISLFYVESKMILNKYLFHYLALILFCIALNKFPIFGSVNIIDVGQGDSILITTPLVRRTFLIDVGGKLNFSTKSWAKRLSHDQVETTTLPFLKSKGISHIDRLFLTHKDVDHIGNVETLLKNFSVRQINFGIGLEQNKRIKKLIRKYPQIKFIGHKQGDVLNTGSIKWQVLWPKHRGIGENSDSLTLLASIKHRRWLFTGDLDIASEKKILQDYHFKVDYLKLGHHGSKTSMGEQLLSTIQPKLGFISAGVDNRYGHPNQETLIRLKKHRVKYLNTAEYGMISWYYNFFDDKEEITTFLKGDLIEDSRVKK</sequence>
<dbReference type="PANTHER" id="PTHR30619">
    <property type="entry name" value="DNA INTERNALIZATION/COMPETENCE PROTEIN COMEC/REC2"/>
    <property type="match status" value="1"/>
</dbReference>
<protein>
    <submittedName>
        <fullName evidence="8">DNA internalization-related competence protein ComEC/Rec2</fullName>
    </submittedName>
</protein>